<dbReference type="AlphaFoldDB" id="A0A2W5NDZ1"/>
<dbReference type="InterPro" id="IPR021830">
    <property type="entry name" value="DUF3422"/>
</dbReference>
<comment type="caution">
    <text evidence="3">The sequence shown here is derived from an EMBL/GenBank/DDBJ whole genome shotgun (WGS) entry which is preliminary data.</text>
</comment>
<dbReference type="EMBL" id="QFPW01000009">
    <property type="protein sequence ID" value="PZQ48965.1"/>
    <property type="molecule type" value="Genomic_DNA"/>
</dbReference>
<accession>A0A2W5NDZ1</accession>
<proteinExistence type="predicted"/>
<evidence type="ECO:0000313" key="4">
    <source>
        <dbReference type="Proteomes" id="UP000249185"/>
    </source>
</evidence>
<sequence>MAHLSLEDHPDRYRLSNELHARPFPELTAPCRAAHIAIKQPTRASERDRSLDFAHLIALLDRYGAPHPPPRANHYSGSIGRGLLKWEMHTEFVTYTIFAPGLSERPFSGELFALFPSDWLAAAPGRILTSTLIRMERMSEVTTEARLRQAEEWFVPESLTVSRVLDGEAVIATDFRLDENGHTRMAIFAQPDIGGRRLGRIAHRLLEIDTYKSVALLTLPRAQAVATAVGRLDEQLSGIVGDMAATEKGGDADTLGALLRVSAEIEHLSATSAFRFGAAEAYEAIVTQRIAVLREQRIGGRQLFAEFMMRRFDPAMRTCRSARARLEELSERAERAANLLRTRVDVESQRQNNEILAQMSERGAMQLRLQETVEGLSVVAISYYAVSLGSYLLGPVAEKWAGIEKPVLSALLVAPVVFGVWYAMRRVRSRLMGEAHAE</sequence>
<feature type="transmembrane region" description="Helical" evidence="2">
    <location>
        <begin position="406"/>
        <end position="424"/>
    </location>
</feature>
<feature type="coiled-coil region" evidence="1">
    <location>
        <begin position="316"/>
        <end position="343"/>
    </location>
</feature>
<name>A0A2W5NDZ1_RHOSU</name>
<reference evidence="3 4" key="1">
    <citation type="submission" date="2017-08" db="EMBL/GenBank/DDBJ databases">
        <title>Infants hospitalized years apart are colonized by the same room-sourced microbial strains.</title>
        <authorList>
            <person name="Brooks B."/>
            <person name="Olm M.R."/>
            <person name="Firek B.A."/>
            <person name="Baker R."/>
            <person name="Thomas B.C."/>
            <person name="Morowitz M.J."/>
            <person name="Banfield J.F."/>
        </authorList>
    </citation>
    <scope>NUCLEOTIDE SEQUENCE [LARGE SCALE GENOMIC DNA]</scope>
    <source>
        <strain evidence="3">S2_005_002_R2_34</strain>
    </source>
</reference>
<organism evidence="3 4">
    <name type="scientific">Rhodovulum sulfidophilum</name>
    <name type="common">Rhodobacter sulfidophilus</name>
    <dbReference type="NCBI Taxonomy" id="35806"/>
    <lineage>
        <taxon>Bacteria</taxon>
        <taxon>Pseudomonadati</taxon>
        <taxon>Pseudomonadota</taxon>
        <taxon>Alphaproteobacteria</taxon>
        <taxon>Rhodobacterales</taxon>
        <taxon>Paracoccaceae</taxon>
        <taxon>Rhodovulum</taxon>
    </lineage>
</organism>
<protein>
    <submittedName>
        <fullName evidence="3">DUF3422 domain-containing protein</fullName>
    </submittedName>
</protein>
<evidence type="ECO:0000256" key="2">
    <source>
        <dbReference type="SAM" id="Phobius"/>
    </source>
</evidence>
<keyword evidence="2" id="KW-0812">Transmembrane</keyword>
<feature type="transmembrane region" description="Helical" evidence="2">
    <location>
        <begin position="375"/>
        <end position="394"/>
    </location>
</feature>
<dbReference type="Proteomes" id="UP000249185">
    <property type="component" value="Unassembled WGS sequence"/>
</dbReference>
<keyword evidence="1" id="KW-0175">Coiled coil</keyword>
<evidence type="ECO:0000256" key="1">
    <source>
        <dbReference type="SAM" id="Coils"/>
    </source>
</evidence>
<keyword evidence="2" id="KW-0472">Membrane</keyword>
<dbReference type="Pfam" id="PF11902">
    <property type="entry name" value="DUF3422"/>
    <property type="match status" value="1"/>
</dbReference>
<keyword evidence="2" id="KW-1133">Transmembrane helix</keyword>
<evidence type="ECO:0000313" key="3">
    <source>
        <dbReference type="EMBL" id="PZQ48965.1"/>
    </source>
</evidence>
<gene>
    <name evidence="3" type="ORF">DI556_12480</name>
</gene>